<keyword evidence="12" id="KW-1185">Reference proteome</keyword>
<keyword evidence="4 6" id="KW-0863">Zinc-finger</keyword>
<dbReference type="SMART" id="SM00184">
    <property type="entry name" value="RING"/>
    <property type="match status" value="1"/>
</dbReference>
<feature type="domain" description="B box-type" evidence="10">
    <location>
        <begin position="102"/>
        <end position="149"/>
    </location>
</feature>
<keyword evidence="5" id="KW-0862">Zinc</keyword>
<protein>
    <submittedName>
        <fullName evidence="11">Uncharacterized protein</fullName>
    </submittedName>
</protein>
<keyword evidence="3" id="KW-0677">Repeat</keyword>
<dbReference type="SUPFAM" id="SSF101898">
    <property type="entry name" value="NHL repeat"/>
    <property type="match status" value="1"/>
</dbReference>
<dbReference type="Proteomes" id="UP001347796">
    <property type="component" value="Unassembled WGS sequence"/>
</dbReference>
<name>A0AAN8JGX5_PATCE</name>
<dbReference type="PANTHER" id="PTHR25462">
    <property type="entry name" value="BONUS, ISOFORM C-RELATED"/>
    <property type="match status" value="1"/>
</dbReference>
<evidence type="ECO:0000313" key="11">
    <source>
        <dbReference type="EMBL" id="KAK6173989.1"/>
    </source>
</evidence>
<evidence type="ECO:0000256" key="5">
    <source>
        <dbReference type="ARBA" id="ARBA00022833"/>
    </source>
</evidence>
<dbReference type="InterPro" id="IPR013083">
    <property type="entry name" value="Znf_RING/FYVE/PHD"/>
</dbReference>
<dbReference type="InterPro" id="IPR011042">
    <property type="entry name" value="6-blade_b-propeller_TolB-like"/>
</dbReference>
<dbReference type="InterPro" id="IPR047153">
    <property type="entry name" value="TRIM45/56/19-like"/>
</dbReference>
<organism evidence="11 12">
    <name type="scientific">Patella caerulea</name>
    <name type="common">Rayed Mediterranean limpet</name>
    <dbReference type="NCBI Taxonomy" id="87958"/>
    <lineage>
        <taxon>Eukaryota</taxon>
        <taxon>Metazoa</taxon>
        <taxon>Spiralia</taxon>
        <taxon>Lophotrochozoa</taxon>
        <taxon>Mollusca</taxon>
        <taxon>Gastropoda</taxon>
        <taxon>Patellogastropoda</taxon>
        <taxon>Patelloidea</taxon>
        <taxon>Patellidae</taxon>
        <taxon>Patella</taxon>
    </lineage>
</organism>
<dbReference type="SUPFAM" id="SSF57850">
    <property type="entry name" value="RING/U-box"/>
    <property type="match status" value="1"/>
</dbReference>
<dbReference type="CDD" id="cd05819">
    <property type="entry name" value="NHL"/>
    <property type="match status" value="1"/>
</dbReference>
<evidence type="ECO:0000256" key="1">
    <source>
        <dbReference type="ARBA" id="ARBA00022553"/>
    </source>
</evidence>
<dbReference type="Pfam" id="PF00643">
    <property type="entry name" value="zf-B_box"/>
    <property type="match status" value="1"/>
</dbReference>
<dbReference type="GO" id="GO:0061630">
    <property type="term" value="F:ubiquitin protein ligase activity"/>
    <property type="evidence" value="ECO:0007669"/>
    <property type="project" value="TreeGrafter"/>
</dbReference>
<dbReference type="Pfam" id="PF13445">
    <property type="entry name" value="zf-RING_UBOX"/>
    <property type="match status" value="1"/>
</dbReference>
<dbReference type="AlphaFoldDB" id="A0AAN8JGX5"/>
<dbReference type="PROSITE" id="PS51125">
    <property type="entry name" value="NHL"/>
    <property type="match status" value="1"/>
</dbReference>
<feature type="domain" description="RING-type" evidence="9">
    <location>
        <begin position="17"/>
        <end position="65"/>
    </location>
</feature>
<dbReference type="SUPFAM" id="SSF57845">
    <property type="entry name" value="B-box zinc-binding domain"/>
    <property type="match status" value="1"/>
</dbReference>
<dbReference type="InterPro" id="IPR027370">
    <property type="entry name" value="Znf-RING_euk"/>
</dbReference>
<dbReference type="Gene3D" id="4.10.830.40">
    <property type="match status" value="1"/>
</dbReference>
<dbReference type="Gene3D" id="2.120.10.30">
    <property type="entry name" value="TolB, C-terminal domain"/>
    <property type="match status" value="1"/>
</dbReference>
<dbReference type="InterPro" id="IPR000315">
    <property type="entry name" value="Znf_B-box"/>
</dbReference>
<dbReference type="GO" id="GO:0008270">
    <property type="term" value="F:zinc ion binding"/>
    <property type="evidence" value="ECO:0007669"/>
    <property type="project" value="UniProtKB-KW"/>
</dbReference>
<accession>A0AAN8JGX5</accession>
<dbReference type="PROSITE" id="PS50119">
    <property type="entry name" value="ZF_BBOX"/>
    <property type="match status" value="2"/>
</dbReference>
<keyword evidence="8" id="KW-0175">Coiled coil</keyword>
<reference evidence="11 12" key="1">
    <citation type="submission" date="2024-01" db="EMBL/GenBank/DDBJ databases">
        <title>The genome of the rayed Mediterranean limpet Patella caerulea (Linnaeus, 1758).</title>
        <authorList>
            <person name="Anh-Thu Weber A."/>
            <person name="Halstead-Nussloch G."/>
        </authorList>
    </citation>
    <scope>NUCLEOTIDE SEQUENCE [LARGE SCALE GENOMIC DNA]</scope>
    <source>
        <strain evidence="11">AATW-2023a</strain>
        <tissue evidence="11">Whole specimen</tissue>
    </source>
</reference>
<keyword evidence="2" id="KW-0479">Metal-binding</keyword>
<keyword evidence="1" id="KW-0597">Phosphoprotein</keyword>
<dbReference type="SMART" id="SM00336">
    <property type="entry name" value="BBOX"/>
    <property type="match status" value="2"/>
</dbReference>
<dbReference type="InterPro" id="IPR017907">
    <property type="entry name" value="Znf_RING_CS"/>
</dbReference>
<evidence type="ECO:0000313" key="12">
    <source>
        <dbReference type="Proteomes" id="UP001347796"/>
    </source>
</evidence>
<evidence type="ECO:0000259" key="9">
    <source>
        <dbReference type="PROSITE" id="PS50089"/>
    </source>
</evidence>
<dbReference type="PROSITE" id="PS50089">
    <property type="entry name" value="ZF_RING_2"/>
    <property type="match status" value="1"/>
</dbReference>
<evidence type="ECO:0000256" key="4">
    <source>
        <dbReference type="ARBA" id="ARBA00022771"/>
    </source>
</evidence>
<feature type="domain" description="B box-type" evidence="10">
    <location>
        <begin position="164"/>
        <end position="198"/>
    </location>
</feature>
<sequence>MASPEYVDQLSLDLCSCAVCKRPARGPKCLPCMHTFCKSCLGDYISSKIKDNDNGSRTFRCPKCSVTNILPPGACAPYGELFPDDTFVNKLSEVISAYSTDKSCDVCDRRDVSTTAVEWCMDCYDSLCGLCRDVHLHGKITSDHVVISLDEMRNLSLDAIMQRKRTVPCPQHEGELLNLYCPDCRQSLCVQCAAISHRKCNRCVTVADAMKFHEEEFEEVLVRLQAIDTTQENIPQISDAASVLEETLTASAERIKATAADLRERINRSERELLQRVEEVGGELRSKVAGAGACSKTDHMTMIRSGGERMEALLNYGSDVEILDAFNDMKKTIAQMDLDEVDPGLDLLVRVNFNIDKTTKYFSRDFKTLGEVEVEDCQVDEGLSAWGVTCTARDEIIVADCRNKRVQKFGIEGNLIDHIQLRDEPRDLTCISRDEVAITIMNKNIFFVSTSRSMRLRRKIKTEKQYDSISISARLDNLLVSCMQDKSIDVVDLDGVILKSFNADGSGEAIFQEPRYVTFSREGNYVITDVAQNCVKCISSDGRLLFQYQPDGSHVLRHPQGICIDNIGNIFIVDYSNSRIHLITCDGYFQRFVMGRESGLVRPVAIHITRSNKLIIVQSDGMVKLFTYE</sequence>
<dbReference type="InterPro" id="IPR001841">
    <property type="entry name" value="Znf_RING"/>
</dbReference>
<dbReference type="EMBL" id="JAZGQO010000011">
    <property type="protein sequence ID" value="KAK6173989.1"/>
    <property type="molecule type" value="Genomic_DNA"/>
</dbReference>
<comment type="caution">
    <text evidence="11">The sequence shown here is derived from an EMBL/GenBank/DDBJ whole genome shotgun (WGS) entry which is preliminary data.</text>
</comment>
<evidence type="ECO:0000256" key="2">
    <source>
        <dbReference type="ARBA" id="ARBA00022723"/>
    </source>
</evidence>
<feature type="repeat" description="NHL" evidence="7">
    <location>
        <begin position="386"/>
        <end position="412"/>
    </location>
</feature>
<dbReference type="InterPro" id="IPR001258">
    <property type="entry name" value="NHL_repeat"/>
</dbReference>
<feature type="coiled-coil region" evidence="8">
    <location>
        <begin position="252"/>
        <end position="279"/>
    </location>
</feature>
<dbReference type="PROSITE" id="PS00518">
    <property type="entry name" value="ZF_RING_1"/>
    <property type="match status" value="1"/>
</dbReference>
<gene>
    <name evidence="11" type="ORF">SNE40_017350</name>
</gene>
<dbReference type="Gene3D" id="3.30.40.10">
    <property type="entry name" value="Zinc/RING finger domain, C3HC4 (zinc finger)"/>
    <property type="match status" value="1"/>
</dbReference>
<dbReference type="PANTHER" id="PTHR25462:SF296">
    <property type="entry name" value="MEIOTIC P26, ISOFORM F"/>
    <property type="match status" value="1"/>
</dbReference>
<evidence type="ECO:0000259" key="10">
    <source>
        <dbReference type="PROSITE" id="PS50119"/>
    </source>
</evidence>
<dbReference type="Gene3D" id="3.30.160.60">
    <property type="entry name" value="Classic Zinc Finger"/>
    <property type="match status" value="1"/>
</dbReference>
<evidence type="ECO:0000256" key="6">
    <source>
        <dbReference type="PROSITE-ProRule" id="PRU00024"/>
    </source>
</evidence>
<evidence type="ECO:0000256" key="8">
    <source>
        <dbReference type="SAM" id="Coils"/>
    </source>
</evidence>
<evidence type="ECO:0000256" key="7">
    <source>
        <dbReference type="PROSITE-ProRule" id="PRU00504"/>
    </source>
</evidence>
<proteinExistence type="predicted"/>
<evidence type="ECO:0000256" key="3">
    <source>
        <dbReference type="ARBA" id="ARBA00022737"/>
    </source>
</evidence>